<accession>A0A087U530</accession>
<feature type="non-terminal residue" evidence="2">
    <location>
        <position position="92"/>
    </location>
</feature>
<dbReference type="AlphaFoldDB" id="A0A087U530"/>
<keyword evidence="1" id="KW-0812">Transmembrane</keyword>
<evidence type="ECO:0000256" key="1">
    <source>
        <dbReference type="SAM" id="Phobius"/>
    </source>
</evidence>
<protein>
    <submittedName>
        <fullName evidence="2">Uncharacterized protein</fullName>
    </submittedName>
</protein>
<evidence type="ECO:0000313" key="3">
    <source>
        <dbReference type="Proteomes" id="UP000054359"/>
    </source>
</evidence>
<name>A0A087U530_STEMI</name>
<dbReference type="Proteomes" id="UP000054359">
    <property type="component" value="Unassembled WGS sequence"/>
</dbReference>
<evidence type="ECO:0000313" key="2">
    <source>
        <dbReference type="EMBL" id="KFM72469.1"/>
    </source>
</evidence>
<proteinExistence type="predicted"/>
<gene>
    <name evidence="2" type="ORF">X975_21243</name>
</gene>
<organism evidence="2 3">
    <name type="scientific">Stegodyphus mimosarum</name>
    <name type="common">African social velvet spider</name>
    <dbReference type="NCBI Taxonomy" id="407821"/>
    <lineage>
        <taxon>Eukaryota</taxon>
        <taxon>Metazoa</taxon>
        <taxon>Ecdysozoa</taxon>
        <taxon>Arthropoda</taxon>
        <taxon>Chelicerata</taxon>
        <taxon>Arachnida</taxon>
        <taxon>Araneae</taxon>
        <taxon>Araneomorphae</taxon>
        <taxon>Entelegynae</taxon>
        <taxon>Eresoidea</taxon>
        <taxon>Eresidae</taxon>
        <taxon>Stegodyphus</taxon>
    </lineage>
</organism>
<keyword evidence="1" id="KW-1133">Transmembrane helix</keyword>
<reference evidence="2 3" key="1">
    <citation type="submission" date="2013-11" db="EMBL/GenBank/DDBJ databases">
        <title>Genome sequencing of Stegodyphus mimosarum.</title>
        <authorList>
            <person name="Bechsgaard J."/>
        </authorList>
    </citation>
    <scope>NUCLEOTIDE SEQUENCE [LARGE SCALE GENOMIC DNA]</scope>
</reference>
<keyword evidence="1" id="KW-0472">Membrane</keyword>
<feature type="transmembrane region" description="Helical" evidence="1">
    <location>
        <begin position="20"/>
        <end position="43"/>
    </location>
</feature>
<keyword evidence="3" id="KW-1185">Reference proteome</keyword>
<sequence>MDTEKKPWYILNKRLLPVKAHYFFFYGGTYLYCIFITLNFRIYDLYTKTIWTRNCKYCGFNWFSLHEFESNATKSNTMNDVMSTLVNELIAQ</sequence>
<dbReference type="EMBL" id="KK118216">
    <property type="protein sequence ID" value="KFM72469.1"/>
    <property type="molecule type" value="Genomic_DNA"/>
</dbReference>